<dbReference type="AlphaFoldDB" id="A0AAD9HSJ4"/>
<dbReference type="Proteomes" id="UP001232148">
    <property type="component" value="Unassembled WGS sequence"/>
</dbReference>
<gene>
    <name evidence="1" type="ORF">LX32DRAFT_679516</name>
</gene>
<keyword evidence="2" id="KW-1185">Reference proteome</keyword>
<protein>
    <submittedName>
        <fullName evidence="1">Uncharacterized protein</fullName>
    </submittedName>
</protein>
<dbReference type="EMBL" id="MU842819">
    <property type="protein sequence ID" value="KAK2033737.1"/>
    <property type="molecule type" value="Genomic_DNA"/>
</dbReference>
<name>A0AAD9HSJ4_9PEZI</name>
<reference evidence="1" key="1">
    <citation type="submission" date="2021-06" db="EMBL/GenBank/DDBJ databases">
        <title>Comparative genomics, transcriptomics and evolutionary studies reveal genomic signatures of adaptation to plant cell wall in hemibiotrophic fungi.</title>
        <authorList>
            <consortium name="DOE Joint Genome Institute"/>
            <person name="Baroncelli R."/>
            <person name="Diaz J.F."/>
            <person name="Benocci T."/>
            <person name="Peng M."/>
            <person name="Battaglia E."/>
            <person name="Haridas S."/>
            <person name="Andreopoulos W."/>
            <person name="Labutti K."/>
            <person name="Pangilinan J."/>
            <person name="Floch G.L."/>
            <person name="Makela M.R."/>
            <person name="Henrissat B."/>
            <person name="Grigoriev I.V."/>
            <person name="Crouch J.A."/>
            <person name="De Vries R.P."/>
            <person name="Sukno S.A."/>
            <person name="Thon M.R."/>
        </authorList>
    </citation>
    <scope>NUCLEOTIDE SEQUENCE</scope>
    <source>
        <strain evidence="1">MAFF235873</strain>
    </source>
</reference>
<organism evidence="1 2">
    <name type="scientific">Colletotrichum zoysiae</name>
    <dbReference type="NCBI Taxonomy" id="1216348"/>
    <lineage>
        <taxon>Eukaryota</taxon>
        <taxon>Fungi</taxon>
        <taxon>Dikarya</taxon>
        <taxon>Ascomycota</taxon>
        <taxon>Pezizomycotina</taxon>
        <taxon>Sordariomycetes</taxon>
        <taxon>Hypocreomycetidae</taxon>
        <taxon>Glomerellales</taxon>
        <taxon>Glomerellaceae</taxon>
        <taxon>Colletotrichum</taxon>
        <taxon>Colletotrichum graminicola species complex</taxon>
    </lineage>
</organism>
<accession>A0AAD9HSJ4</accession>
<evidence type="ECO:0000313" key="1">
    <source>
        <dbReference type="EMBL" id="KAK2033737.1"/>
    </source>
</evidence>
<proteinExistence type="predicted"/>
<evidence type="ECO:0000313" key="2">
    <source>
        <dbReference type="Proteomes" id="UP001232148"/>
    </source>
</evidence>
<sequence length="182" mass="19848">MYAGLVFPLSARSAAVSRGSQTFVVLCPYFSSTCATTLALTPDGLPKPTYTPIPISRNENEAIAKVWSLASRLHTYINPRRSAFHPIHSQAVCSGRGIEIKVVETATSSVLCSYITAVMVQELQKSYQHQTTRLSSAYYRQTIQGEINRYPGGPSLVFALAAQSIQEQWPSSQEGAGFNVPC</sequence>
<comment type="caution">
    <text evidence="1">The sequence shown here is derived from an EMBL/GenBank/DDBJ whole genome shotgun (WGS) entry which is preliminary data.</text>
</comment>